<feature type="transmembrane region" description="Helical" evidence="5">
    <location>
        <begin position="63"/>
        <end position="85"/>
    </location>
</feature>
<reference evidence="7 8" key="1">
    <citation type="submission" date="2016-02" db="EMBL/GenBank/DDBJ databases">
        <title>Complete genome of Sinomonas atrocyanea KCTC 3377.</title>
        <authorList>
            <person name="Kim K.M."/>
        </authorList>
    </citation>
    <scope>NUCLEOTIDE SEQUENCE [LARGE SCALE GENOMIC DNA]</scope>
    <source>
        <strain evidence="7 8">KCTC 3377</strain>
    </source>
</reference>
<dbReference type="InterPro" id="IPR052524">
    <property type="entry name" value="MFS_Cyanate_Porter"/>
</dbReference>
<organism evidence="7 8">
    <name type="scientific">Sinomonas atrocyanea</name>
    <dbReference type="NCBI Taxonomy" id="37927"/>
    <lineage>
        <taxon>Bacteria</taxon>
        <taxon>Bacillati</taxon>
        <taxon>Actinomycetota</taxon>
        <taxon>Actinomycetes</taxon>
        <taxon>Micrococcales</taxon>
        <taxon>Micrococcaceae</taxon>
        <taxon>Sinomonas</taxon>
    </lineage>
</organism>
<keyword evidence="4 5" id="KW-0472">Membrane</keyword>
<feature type="transmembrane region" description="Helical" evidence="5">
    <location>
        <begin position="259"/>
        <end position="283"/>
    </location>
</feature>
<dbReference type="Gene3D" id="1.20.1250.20">
    <property type="entry name" value="MFS general substrate transporter like domains"/>
    <property type="match status" value="2"/>
</dbReference>
<dbReference type="PATRIC" id="fig|37927.3.peg.580"/>
<dbReference type="SUPFAM" id="SSF103473">
    <property type="entry name" value="MFS general substrate transporter"/>
    <property type="match status" value="1"/>
</dbReference>
<keyword evidence="3 5" id="KW-1133">Transmembrane helix</keyword>
<keyword evidence="8" id="KW-1185">Reference proteome</keyword>
<feature type="transmembrane region" description="Helical" evidence="5">
    <location>
        <begin position="180"/>
        <end position="202"/>
    </location>
</feature>
<dbReference type="GO" id="GO:0022857">
    <property type="term" value="F:transmembrane transporter activity"/>
    <property type="evidence" value="ECO:0007669"/>
    <property type="project" value="InterPro"/>
</dbReference>
<dbReference type="InterPro" id="IPR011701">
    <property type="entry name" value="MFS"/>
</dbReference>
<dbReference type="AlphaFoldDB" id="A0A126ZWI5"/>
<evidence type="ECO:0000259" key="6">
    <source>
        <dbReference type="PROSITE" id="PS50850"/>
    </source>
</evidence>
<evidence type="ECO:0000256" key="1">
    <source>
        <dbReference type="ARBA" id="ARBA00004651"/>
    </source>
</evidence>
<dbReference type="PANTHER" id="PTHR23523:SF2">
    <property type="entry name" value="2-NITROIMIDAZOLE TRANSPORTER"/>
    <property type="match status" value="1"/>
</dbReference>
<gene>
    <name evidence="7" type="ORF">SA2016_0562</name>
</gene>
<sequence length="411" mass="41173">MSPHSQPPAESSPHQTGRPRVAAAWLLLVSIGLIALTMRGPFVAVAPVARALEGDLGLSAGELGLLTGIPVLCFALASPLASLCARRFGAEMAVTLTLLGVLAGVLVRSLDGTAVVMLGTVVLGVAITVGNIAVPLIIRRDFTQARQGMALGVYTAALNVGSFVTSVATAPLAAATGWRTALAASALFALVAIAFWVAAVGLRRAMRPEEAVAAPTDHAAPRGRRTGAVTVALAFGFGGQAFSYYGVTAWLPSLLSDEVGLSAAGAGAGASLFQIMAILGALGTPLLARYAGSRAAVGALGVLWLTVPIGLLLAPGLWALWSSLGGAAQGGGITFIFTAILTVARDQAAAGRMSAIVQGTGYGVAAIAPTLLGGIHTAAGSWTPPLVLVLVAVVAFFAGTGAAVVLAARRH</sequence>
<feature type="transmembrane region" description="Helical" evidence="5">
    <location>
        <begin position="21"/>
        <end position="43"/>
    </location>
</feature>
<dbReference type="Pfam" id="PF07690">
    <property type="entry name" value="MFS_1"/>
    <property type="match status" value="1"/>
</dbReference>
<dbReference type="EMBL" id="CP014518">
    <property type="protein sequence ID" value="AMM31256.1"/>
    <property type="molecule type" value="Genomic_DNA"/>
</dbReference>
<dbReference type="PANTHER" id="PTHR23523">
    <property type="match status" value="1"/>
</dbReference>
<protein>
    <submittedName>
        <fullName evidence="7">MFS transporter</fullName>
    </submittedName>
</protein>
<evidence type="ECO:0000256" key="3">
    <source>
        <dbReference type="ARBA" id="ARBA00022989"/>
    </source>
</evidence>
<feature type="transmembrane region" description="Helical" evidence="5">
    <location>
        <begin position="327"/>
        <end position="344"/>
    </location>
</feature>
<feature type="domain" description="Major facilitator superfamily (MFS) profile" evidence="6">
    <location>
        <begin position="25"/>
        <end position="410"/>
    </location>
</feature>
<dbReference type="InterPro" id="IPR036259">
    <property type="entry name" value="MFS_trans_sf"/>
</dbReference>
<feature type="transmembrane region" description="Helical" evidence="5">
    <location>
        <begin position="356"/>
        <end position="379"/>
    </location>
</feature>
<proteinExistence type="predicted"/>
<keyword evidence="2 5" id="KW-0812">Transmembrane</keyword>
<accession>A0A126ZWI5</accession>
<dbReference type="GO" id="GO:0005886">
    <property type="term" value="C:plasma membrane"/>
    <property type="evidence" value="ECO:0007669"/>
    <property type="project" value="UniProtKB-SubCell"/>
</dbReference>
<dbReference type="Proteomes" id="UP000070134">
    <property type="component" value="Chromosome"/>
</dbReference>
<dbReference type="STRING" id="37927.SA2016_0562"/>
<evidence type="ECO:0000256" key="5">
    <source>
        <dbReference type="SAM" id="Phobius"/>
    </source>
</evidence>
<feature type="transmembrane region" description="Helical" evidence="5">
    <location>
        <begin position="228"/>
        <end position="247"/>
    </location>
</feature>
<evidence type="ECO:0000313" key="8">
    <source>
        <dbReference type="Proteomes" id="UP000070134"/>
    </source>
</evidence>
<feature type="transmembrane region" description="Helical" evidence="5">
    <location>
        <begin position="92"/>
        <end position="110"/>
    </location>
</feature>
<feature type="transmembrane region" description="Helical" evidence="5">
    <location>
        <begin position="150"/>
        <end position="174"/>
    </location>
</feature>
<dbReference type="InterPro" id="IPR020846">
    <property type="entry name" value="MFS_dom"/>
</dbReference>
<evidence type="ECO:0000313" key="7">
    <source>
        <dbReference type="EMBL" id="AMM31256.1"/>
    </source>
</evidence>
<dbReference type="KEGG" id="satk:SA2016_0562"/>
<comment type="subcellular location">
    <subcellularLocation>
        <location evidence="1">Cell membrane</location>
        <topology evidence="1">Multi-pass membrane protein</topology>
    </subcellularLocation>
</comment>
<feature type="transmembrane region" description="Helical" evidence="5">
    <location>
        <begin position="295"/>
        <end position="321"/>
    </location>
</feature>
<name>A0A126ZWI5_9MICC</name>
<evidence type="ECO:0000256" key="4">
    <source>
        <dbReference type="ARBA" id="ARBA00023136"/>
    </source>
</evidence>
<feature type="transmembrane region" description="Helical" evidence="5">
    <location>
        <begin position="116"/>
        <end position="138"/>
    </location>
</feature>
<dbReference type="PROSITE" id="PS50850">
    <property type="entry name" value="MFS"/>
    <property type="match status" value="1"/>
</dbReference>
<feature type="transmembrane region" description="Helical" evidence="5">
    <location>
        <begin position="385"/>
        <end position="408"/>
    </location>
</feature>
<dbReference type="RefSeq" id="WP_066495036.1">
    <property type="nucleotide sequence ID" value="NZ_BJMO01000098.1"/>
</dbReference>
<evidence type="ECO:0000256" key="2">
    <source>
        <dbReference type="ARBA" id="ARBA00022692"/>
    </source>
</evidence>
<dbReference type="OrthoDB" id="5317164at2"/>